<dbReference type="EC" id="3.1.1.32" evidence="6"/>
<evidence type="ECO:0000256" key="4">
    <source>
        <dbReference type="ARBA" id="ARBA00023098"/>
    </source>
</evidence>
<protein>
    <submittedName>
        <fullName evidence="6">PLA2G16</fullName>
        <ecNumber evidence="6">3.1.1.32</ecNumber>
        <ecNumber evidence="6">3.1.1.4</ecNumber>
    </submittedName>
</protein>
<dbReference type="Gene3D" id="3.90.1720.10">
    <property type="entry name" value="endopeptidase domain like (from Nostoc punctiforme)"/>
    <property type="match status" value="1"/>
</dbReference>
<keyword evidence="4" id="KW-0443">Lipid metabolism</keyword>
<evidence type="ECO:0000313" key="7">
    <source>
        <dbReference type="Proteomes" id="UP000507470"/>
    </source>
</evidence>
<dbReference type="OrthoDB" id="421951at2759"/>
<dbReference type="GO" id="GO:0016410">
    <property type="term" value="F:N-acyltransferase activity"/>
    <property type="evidence" value="ECO:0007669"/>
    <property type="project" value="TreeGrafter"/>
</dbReference>
<sequence>MDITQLMNAYQPRYTDMGCFLSVKNNFDEEDLIEIKRGIYSHWAVYSGNGNVIHLTGIAGPSNSNSNSSHLLYVCGVPFAKAAVKEESLYSVVWGSKAEKNNGKDWFLRWFKMFPACEIVQRARSKIGPIGYNIVWKNCKHVATWCRYGLKISYQVLYDASAKR</sequence>
<name>A0A6J8EUZ1_MYTCO</name>
<accession>A0A6J8EUZ1</accession>
<dbReference type="GO" id="GO:0070292">
    <property type="term" value="P:N-acylphosphatidylethanolamine metabolic process"/>
    <property type="evidence" value="ECO:0007669"/>
    <property type="project" value="TreeGrafter"/>
</dbReference>
<keyword evidence="3 6" id="KW-0378">Hydrolase</keyword>
<proteinExistence type="inferred from homology"/>
<dbReference type="InterPro" id="IPR051496">
    <property type="entry name" value="H-rev107_PLA/AT"/>
</dbReference>
<comment type="similarity">
    <text evidence="1">Belongs to the H-rev107 family.</text>
</comment>
<evidence type="ECO:0000256" key="3">
    <source>
        <dbReference type="ARBA" id="ARBA00022801"/>
    </source>
</evidence>
<evidence type="ECO:0000313" key="6">
    <source>
        <dbReference type="EMBL" id="CAC5424357.1"/>
    </source>
</evidence>
<evidence type="ECO:0000256" key="1">
    <source>
        <dbReference type="ARBA" id="ARBA00007824"/>
    </source>
</evidence>
<dbReference type="PROSITE" id="PS51934">
    <property type="entry name" value="LRAT"/>
    <property type="match status" value="1"/>
</dbReference>
<evidence type="ECO:0000259" key="5">
    <source>
        <dbReference type="PROSITE" id="PS51934"/>
    </source>
</evidence>
<organism evidence="6 7">
    <name type="scientific">Mytilus coruscus</name>
    <name type="common">Sea mussel</name>
    <dbReference type="NCBI Taxonomy" id="42192"/>
    <lineage>
        <taxon>Eukaryota</taxon>
        <taxon>Metazoa</taxon>
        <taxon>Spiralia</taxon>
        <taxon>Lophotrochozoa</taxon>
        <taxon>Mollusca</taxon>
        <taxon>Bivalvia</taxon>
        <taxon>Autobranchia</taxon>
        <taxon>Pteriomorphia</taxon>
        <taxon>Mytilida</taxon>
        <taxon>Mytiloidea</taxon>
        <taxon>Mytilidae</taxon>
        <taxon>Mytilinae</taxon>
        <taxon>Mytilus</taxon>
    </lineage>
</organism>
<dbReference type="GO" id="GO:0004623">
    <property type="term" value="F:phospholipase A2 activity"/>
    <property type="evidence" value="ECO:0007669"/>
    <property type="project" value="UniProtKB-EC"/>
</dbReference>
<dbReference type="PANTHER" id="PTHR13943">
    <property type="entry name" value="HRAS-LIKE SUPPRESSOR - RELATED"/>
    <property type="match status" value="1"/>
</dbReference>
<dbReference type="EC" id="3.1.1.4" evidence="6"/>
<dbReference type="GO" id="GO:0005737">
    <property type="term" value="C:cytoplasm"/>
    <property type="evidence" value="ECO:0007669"/>
    <property type="project" value="TreeGrafter"/>
</dbReference>
<dbReference type="InterPro" id="IPR007053">
    <property type="entry name" value="LRAT_dom"/>
</dbReference>
<dbReference type="Proteomes" id="UP000507470">
    <property type="component" value="Unassembled WGS sequence"/>
</dbReference>
<dbReference type="Pfam" id="PF04970">
    <property type="entry name" value="LRAT"/>
    <property type="match status" value="1"/>
</dbReference>
<evidence type="ECO:0000256" key="2">
    <source>
        <dbReference type="ARBA" id="ARBA00022679"/>
    </source>
</evidence>
<dbReference type="AlphaFoldDB" id="A0A6J8EUZ1"/>
<keyword evidence="2" id="KW-0808">Transferase</keyword>
<dbReference type="PANTHER" id="PTHR13943:SF77">
    <property type="entry name" value="LRAT DOMAIN-CONTAINING PROTEIN"/>
    <property type="match status" value="1"/>
</dbReference>
<feature type="domain" description="LRAT" evidence="5">
    <location>
        <begin position="32"/>
        <end position="155"/>
    </location>
</feature>
<dbReference type="EMBL" id="CACVKT020010008">
    <property type="protein sequence ID" value="CAC5424357.1"/>
    <property type="molecule type" value="Genomic_DNA"/>
</dbReference>
<keyword evidence="7" id="KW-1185">Reference proteome</keyword>
<dbReference type="GO" id="GO:0008970">
    <property type="term" value="F:phospholipase A1 activity"/>
    <property type="evidence" value="ECO:0007669"/>
    <property type="project" value="UniProtKB-EC"/>
</dbReference>
<gene>
    <name evidence="6" type="ORF">MCOR_56275</name>
</gene>
<reference evidence="6 7" key="1">
    <citation type="submission" date="2020-06" db="EMBL/GenBank/DDBJ databases">
        <authorList>
            <person name="Li R."/>
            <person name="Bekaert M."/>
        </authorList>
    </citation>
    <scope>NUCLEOTIDE SEQUENCE [LARGE SCALE GENOMIC DNA]</scope>
    <source>
        <strain evidence="7">wild</strain>
    </source>
</reference>